<dbReference type="CDD" id="cd02799">
    <property type="entry name" value="tRNA_bind_EMAP-II_like"/>
    <property type="match status" value="1"/>
</dbReference>
<keyword evidence="11 15" id="KW-0030">Aminoacyl-tRNA synthetase</keyword>
<dbReference type="PANTHER" id="PTHR46264:SF4">
    <property type="entry name" value="TYROSINE--TRNA LIGASE, CYTOPLASMIC"/>
    <property type="match status" value="1"/>
</dbReference>
<dbReference type="InterPro" id="IPR002307">
    <property type="entry name" value="Tyr-tRNA-ligase"/>
</dbReference>
<comment type="catalytic activity">
    <reaction evidence="13">
        <text>tRNA(Tyr) + L-tyrosine + ATP = L-tyrosyl-tRNA(Tyr) + AMP + diphosphate + H(+)</text>
        <dbReference type="Rhea" id="RHEA:10220"/>
        <dbReference type="Rhea" id="RHEA-COMP:9706"/>
        <dbReference type="Rhea" id="RHEA-COMP:9707"/>
        <dbReference type="ChEBI" id="CHEBI:15378"/>
        <dbReference type="ChEBI" id="CHEBI:30616"/>
        <dbReference type="ChEBI" id="CHEBI:33019"/>
        <dbReference type="ChEBI" id="CHEBI:58315"/>
        <dbReference type="ChEBI" id="CHEBI:78442"/>
        <dbReference type="ChEBI" id="CHEBI:78536"/>
        <dbReference type="ChEBI" id="CHEBI:456215"/>
        <dbReference type="EC" id="6.1.1.1"/>
    </reaction>
    <physiologicalReaction direction="left-to-right" evidence="13">
        <dbReference type="Rhea" id="RHEA:10221"/>
    </physiologicalReaction>
</comment>
<name>A0A7S4L6L2_9EUKA</name>
<evidence type="ECO:0000256" key="9">
    <source>
        <dbReference type="ARBA" id="ARBA00022884"/>
    </source>
</evidence>
<feature type="region of interest" description="Disordered" evidence="16">
    <location>
        <begin position="514"/>
        <end position="587"/>
    </location>
</feature>
<dbReference type="PRINTS" id="PR01040">
    <property type="entry name" value="TRNASYNTHTYR"/>
</dbReference>
<evidence type="ECO:0000256" key="7">
    <source>
        <dbReference type="ARBA" id="ARBA00022741"/>
    </source>
</evidence>
<keyword evidence="4" id="KW-0963">Cytoplasm</keyword>
<sequence length="587" mass="65197">MAEEKSAEGVKLADEEMQKKNQELPSGEMSPEVKARWDLMTKQLHSWVDPNQIKAVLEKGEPKIYWGTATTGKPHLGYFVPIYKISDFLAAGCHVTILFANLHGFLDNMKSSWELLELRMQFYEVMIKGMLTYIGVPIEKLRFERGTNYQLSEKYTLDMYRMAAAVTTEHTTKAGAEVVKQVGNPLMSNLLYPILQALDEEYLGVDIQFGGLDQRKIFMFAREKLPLIGYKKRAYLMNPLIPGLGKSGKMSSSEPLSKIDFDDTEQEVTHKIKNAFSVDGVVQGNGLLAITKYILFRKIEQEKREFVVPRPEKFGGEMRFKTYEEVEAAFAIQDEEDPKKLFSSDFKKAVLAEIKPLLTAMRKVVEENQDLHDRAYPDHVKQAKGGKGQKGKQQQQKGKGGGAKGGAKGGAAPSGPPCPSRVDFKVGLVESVENHPSSDTLYIEKINIGGDAPVQIVSGLAKHISIEDFTGRKVIVFANLKPSNFRGARSEGMVMCTSKDEKVEILTVPASAKPGDRVKFGNKEPQPDAVIDPKKPANIWNGKKAEPAPLNQDMIVDDNGCGRWKEEPMTVGGEPVTAETLRNTPIS</sequence>
<keyword evidence="8 15" id="KW-0067">ATP-binding</keyword>
<dbReference type="SUPFAM" id="SSF50249">
    <property type="entry name" value="Nucleic acid-binding proteins"/>
    <property type="match status" value="1"/>
</dbReference>
<evidence type="ECO:0000256" key="11">
    <source>
        <dbReference type="ARBA" id="ARBA00023146"/>
    </source>
</evidence>
<dbReference type="Gene3D" id="2.40.50.140">
    <property type="entry name" value="Nucleic acid-binding proteins"/>
    <property type="match status" value="1"/>
</dbReference>
<dbReference type="GO" id="GO:0005634">
    <property type="term" value="C:nucleus"/>
    <property type="evidence" value="ECO:0007669"/>
    <property type="project" value="UniProtKB-SubCell"/>
</dbReference>
<dbReference type="InterPro" id="IPR014729">
    <property type="entry name" value="Rossmann-like_a/b/a_fold"/>
</dbReference>
<evidence type="ECO:0000256" key="6">
    <source>
        <dbReference type="ARBA" id="ARBA00022598"/>
    </source>
</evidence>
<organism evidence="18">
    <name type="scientific">Paramoeba aestuarina</name>
    <dbReference type="NCBI Taxonomy" id="180227"/>
    <lineage>
        <taxon>Eukaryota</taxon>
        <taxon>Amoebozoa</taxon>
        <taxon>Discosea</taxon>
        <taxon>Flabellinia</taxon>
        <taxon>Dactylopodida</taxon>
        <taxon>Paramoebidae</taxon>
        <taxon>Paramoeba</taxon>
    </lineage>
</organism>
<evidence type="ECO:0000256" key="8">
    <source>
        <dbReference type="ARBA" id="ARBA00022840"/>
    </source>
</evidence>
<gene>
    <name evidence="18" type="ORF">NAES01612_LOCUS15945</name>
</gene>
<evidence type="ECO:0000256" key="14">
    <source>
        <dbReference type="PROSITE-ProRule" id="PRU00209"/>
    </source>
</evidence>
<feature type="region of interest" description="Disordered" evidence="16">
    <location>
        <begin position="369"/>
        <end position="419"/>
    </location>
</feature>
<dbReference type="Gene3D" id="3.40.50.620">
    <property type="entry name" value="HUPs"/>
    <property type="match status" value="1"/>
</dbReference>
<keyword evidence="5 14" id="KW-0820">tRNA-binding</keyword>
<dbReference type="FunFam" id="3.40.50.620:FF:000040">
    <property type="entry name" value="Tyrosine--tRNA ligase"/>
    <property type="match status" value="1"/>
</dbReference>
<evidence type="ECO:0000313" key="18">
    <source>
        <dbReference type="EMBL" id="CAE2315866.1"/>
    </source>
</evidence>
<keyword evidence="9 14" id="KW-0694">RNA-binding</keyword>
<dbReference type="GO" id="GO:0004831">
    <property type="term" value="F:tyrosine-tRNA ligase activity"/>
    <property type="evidence" value="ECO:0007669"/>
    <property type="project" value="UniProtKB-EC"/>
</dbReference>
<evidence type="ECO:0000256" key="13">
    <source>
        <dbReference type="ARBA" id="ARBA00048400"/>
    </source>
</evidence>
<dbReference type="GO" id="GO:0006437">
    <property type="term" value="P:tyrosyl-tRNA aminoacylation"/>
    <property type="evidence" value="ECO:0007669"/>
    <property type="project" value="InterPro"/>
</dbReference>
<dbReference type="SUPFAM" id="SSF52374">
    <property type="entry name" value="Nucleotidylyl transferase"/>
    <property type="match status" value="1"/>
</dbReference>
<dbReference type="NCBIfam" id="TIGR00234">
    <property type="entry name" value="tyrS"/>
    <property type="match status" value="1"/>
</dbReference>
<dbReference type="InterPro" id="IPR012340">
    <property type="entry name" value="NA-bd_OB-fold"/>
</dbReference>
<proteinExistence type="inferred from homology"/>
<evidence type="ECO:0000256" key="12">
    <source>
        <dbReference type="ARBA" id="ARBA00023242"/>
    </source>
</evidence>
<dbReference type="NCBIfam" id="NF006330">
    <property type="entry name" value="PRK08560.1"/>
    <property type="match status" value="1"/>
</dbReference>
<feature type="compositionally biased region" description="Basic and acidic residues" evidence="16">
    <location>
        <begin position="514"/>
        <end position="535"/>
    </location>
</feature>
<feature type="region of interest" description="Disordered" evidence="16">
    <location>
        <begin position="1"/>
        <end position="28"/>
    </location>
</feature>
<dbReference type="InterPro" id="IPR002305">
    <property type="entry name" value="aa-tRNA-synth_Ic"/>
</dbReference>
<keyword evidence="6 15" id="KW-0436">Ligase</keyword>
<dbReference type="PROSITE" id="PS50886">
    <property type="entry name" value="TRBD"/>
    <property type="match status" value="1"/>
</dbReference>
<dbReference type="InterPro" id="IPR002547">
    <property type="entry name" value="tRNA-bd_dom"/>
</dbReference>
<feature type="domain" description="TRNA-binding" evidence="17">
    <location>
        <begin position="418"/>
        <end position="519"/>
    </location>
</feature>
<evidence type="ECO:0000256" key="5">
    <source>
        <dbReference type="ARBA" id="ARBA00022555"/>
    </source>
</evidence>
<dbReference type="Pfam" id="PF00579">
    <property type="entry name" value="tRNA-synt_1b"/>
    <property type="match status" value="1"/>
</dbReference>
<evidence type="ECO:0000256" key="3">
    <source>
        <dbReference type="ARBA" id="ARBA00005594"/>
    </source>
</evidence>
<evidence type="ECO:0000256" key="2">
    <source>
        <dbReference type="ARBA" id="ARBA00004496"/>
    </source>
</evidence>
<dbReference type="GO" id="GO:0005737">
    <property type="term" value="C:cytoplasm"/>
    <property type="evidence" value="ECO:0007669"/>
    <property type="project" value="UniProtKB-SubCell"/>
</dbReference>
<keyword evidence="7 15" id="KW-0547">Nucleotide-binding</keyword>
<dbReference type="Gene3D" id="1.10.240.10">
    <property type="entry name" value="Tyrosyl-Transfer RNA Synthetase"/>
    <property type="match status" value="1"/>
</dbReference>
<dbReference type="GO" id="GO:0005524">
    <property type="term" value="F:ATP binding"/>
    <property type="evidence" value="ECO:0007669"/>
    <property type="project" value="UniProtKB-KW"/>
</dbReference>
<keyword evidence="10 15" id="KW-0648">Protein biosynthesis</keyword>
<protein>
    <recommendedName>
        <fullName evidence="15">Tyrosine--tRNA ligase</fullName>
        <ecNumber evidence="15">6.1.1.1</ecNumber>
    </recommendedName>
    <alternativeName>
        <fullName evidence="15">Tyrosyl-tRNA synthetase</fullName>
    </alternativeName>
</protein>
<dbReference type="EMBL" id="HBKR01024282">
    <property type="protein sequence ID" value="CAE2315866.1"/>
    <property type="molecule type" value="Transcribed_RNA"/>
</dbReference>
<dbReference type="AlphaFoldDB" id="A0A7S4L6L2"/>
<evidence type="ECO:0000256" key="1">
    <source>
        <dbReference type="ARBA" id="ARBA00004123"/>
    </source>
</evidence>
<accession>A0A7S4L6L2</accession>
<comment type="similarity">
    <text evidence="3 15">Belongs to the class-I aminoacyl-tRNA synthetase family.</text>
</comment>
<feature type="compositionally biased region" description="Gly residues" evidence="16">
    <location>
        <begin position="398"/>
        <end position="409"/>
    </location>
</feature>
<reference evidence="18" key="1">
    <citation type="submission" date="2021-01" db="EMBL/GenBank/DDBJ databases">
        <authorList>
            <person name="Corre E."/>
            <person name="Pelletier E."/>
            <person name="Niang G."/>
            <person name="Scheremetjew M."/>
            <person name="Finn R."/>
            <person name="Kale V."/>
            <person name="Holt S."/>
            <person name="Cochrane G."/>
            <person name="Meng A."/>
            <person name="Brown T."/>
            <person name="Cohen L."/>
        </authorList>
    </citation>
    <scope>NUCLEOTIDE SEQUENCE</scope>
    <source>
        <strain evidence="18">SoJaBio B1-5/56/2</strain>
    </source>
</reference>
<feature type="compositionally biased region" description="Basic and acidic residues" evidence="16">
    <location>
        <begin position="1"/>
        <end position="22"/>
    </location>
</feature>
<dbReference type="GO" id="GO:0000049">
    <property type="term" value="F:tRNA binding"/>
    <property type="evidence" value="ECO:0007669"/>
    <property type="project" value="UniProtKB-UniRule"/>
</dbReference>
<dbReference type="InterPro" id="IPR050489">
    <property type="entry name" value="Tyr-tRNA_synthase"/>
</dbReference>
<feature type="compositionally biased region" description="Basic and acidic residues" evidence="16">
    <location>
        <begin position="369"/>
        <end position="381"/>
    </location>
</feature>
<dbReference type="PANTHER" id="PTHR46264">
    <property type="entry name" value="TYROSINE-TRNA LIGASE"/>
    <property type="match status" value="1"/>
</dbReference>
<evidence type="ECO:0000256" key="4">
    <source>
        <dbReference type="ARBA" id="ARBA00022490"/>
    </source>
</evidence>
<evidence type="ECO:0000259" key="17">
    <source>
        <dbReference type="PROSITE" id="PS50886"/>
    </source>
</evidence>
<evidence type="ECO:0000256" key="10">
    <source>
        <dbReference type="ARBA" id="ARBA00022917"/>
    </source>
</evidence>
<keyword evidence="12" id="KW-0539">Nucleus</keyword>
<comment type="subcellular location">
    <subcellularLocation>
        <location evidence="2">Cytoplasm</location>
    </subcellularLocation>
    <subcellularLocation>
        <location evidence="1">Nucleus</location>
    </subcellularLocation>
</comment>
<evidence type="ECO:0000256" key="16">
    <source>
        <dbReference type="SAM" id="MobiDB-lite"/>
    </source>
</evidence>
<dbReference type="EC" id="6.1.1.1" evidence="15"/>
<dbReference type="Pfam" id="PF01588">
    <property type="entry name" value="tRNA_bind"/>
    <property type="match status" value="1"/>
</dbReference>
<evidence type="ECO:0000256" key="15">
    <source>
        <dbReference type="RuleBase" id="RU361234"/>
    </source>
</evidence>